<protein>
    <submittedName>
        <fullName evidence="1">Uncharacterized protein</fullName>
    </submittedName>
</protein>
<accession>A0ABZ1WGJ1</accession>
<name>A0ABZ1WGJ1_9ACTN</name>
<dbReference type="Proteomes" id="UP001432014">
    <property type="component" value="Chromosome"/>
</dbReference>
<dbReference type="RefSeq" id="WP_329493910.1">
    <property type="nucleotide sequence ID" value="NZ_CP108460.1"/>
</dbReference>
<keyword evidence="2" id="KW-1185">Reference proteome</keyword>
<evidence type="ECO:0000313" key="1">
    <source>
        <dbReference type="EMBL" id="WUS59993.1"/>
    </source>
</evidence>
<dbReference type="EMBL" id="CP108482">
    <property type="protein sequence ID" value="WUS59993.1"/>
    <property type="molecule type" value="Genomic_DNA"/>
</dbReference>
<organism evidence="1 2">
    <name type="scientific">Kitasatospora herbaricolor</name>
    <dbReference type="NCBI Taxonomy" id="68217"/>
    <lineage>
        <taxon>Bacteria</taxon>
        <taxon>Bacillati</taxon>
        <taxon>Actinomycetota</taxon>
        <taxon>Actinomycetes</taxon>
        <taxon>Kitasatosporales</taxon>
        <taxon>Streptomycetaceae</taxon>
        <taxon>Kitasatospora</taxon>
    </lineage>
</organism>
<reference evidence="1 2" key="1">
    <citation type="submission" date="2022-10" db="EMBL/GenBank/DDBJ databases">
        <title>The complete genomes of actinobacterial strains from the NBC collection.</title>
        <authorList>
            <person name="Joergensen T.S."/>
            <person name="Alvarez Arevalo M."/>
            <person name="Sterndorff E.B."/>
            <person name="Faurdal D."/>
            <person name="Vuksanovic O."/>
            <person name="Mourched A.-S."/>
            <person name="Charusanti P."/>
            <person name="Shaw S."/>
            <person name="Blin K."/>
            <person name="Weber T."/>
        </authorList>
    </citation>
    <scope>NUCLEOTIDE SEQUENCE [LARGE SCALE GENOMIC DNA]</scope>
    <source>
        <strain evidence="1 2">NBC_01247</strain>
    </source>
</reference>
<evidence type="ECO:0000313" key="2">
    <source>
        <dbReference type="Proteomes" id="UP001432014"/>
    </source>
</evidence>
<gene>
    <name evidence="1" type="ORF">OG469_33575</name>
</gene>
<sequence>MNATTGYVQKTVDLSAYARQYVNVLLVGGEDLAARTTYLIDDTALTLGN</sequence>
<proteinExistence type="predicted"/>